<evidence type="ECO:0000256" key="2">
    <source>
        <dbReference type="ARBA" id="ARBA00022737"/>
    </source>
</evidence>
<dbReference type="GO" id="GO:0005634">
    <property type="term" value="C:nucleus"/>
    <property type="evidence" value="ECO:0000318"/>
    <property type="project" value="GO_Central"/>
</dbReference>
<evidence type="ECO:0000256" key="1">
    <source>
        <dbReference type="ARBA" id="ARBA00022723"/>
    </source>
</evidence>
<feature type="region of interest" description="Disordered" evidence="6">
    <location>
        <begin position="629"/>
        <end position="648"/>
    </location>
</feature>
<dbReference type="Gene3D" id="3.30.160.60">
    <property type="entry name" value="Classic Zinc Finger"/>
    <property type="match status" value="5"/>
</dbReference>
<evidence type="ECO:0000256" key="6">
    <source>
        <dbReference type="SAM" id="MobiDB-lite"/>
    </source>
</evidence>
<name>A0A7M7HGJ5_STRPU</name>
<dbReference type="InterPro" id="IPR036236">
    <property type="entry name" value="Znf_C2H2_sf"/>
</dbReference>
<keyword evidence="3 5" id="KW-0863">Zinc-finger</keyword>
<dbReference type="Pfam" id="PF00096">
    <property type="entry name" value="zf-C2H2"/>
    <property type="match status" value="2"/>
</dbReference>
<sequence length="1155" mass="130778">MVRKGQVNARQLSHFIGAGLADDHQQQEEVQEQELHVEGGLQDSMEHRDGGPRQLSHEAQPYHGDESLLRRSYGGFGVNMHPQGIPLGYRPSEEAPQREDPRNAIHRPYEQREVVNVHQPVEPVRWSREEEPGYDESNKQLAVAQMMAEMHQGNMLQQRSSNLMMMASQMGQGRYHPDFLQTGGRMLFGAPPPRVSTEERFPYQAEMMRQNQAMMFGMAPPAIEKGRFEELFQQQRGMMMDMAARGIGDSRMQEFYLGRGGMVDPSPREAIHSRNHVDFGHPRVGMVMGMSHDGWRGSAENVDTGEAEDIRHEVPLDGVETNQLKVESHMTEPSREHFIDRPILPHRAEQSPDSTPNMNIIQPNHTFTNEGIINERAVQRIPETVGTVSNNLPLPGCGSLGVRDTVAEMVMEMERRDRKKMQEMSGSDDTSSSDQSDSESEAEETEGNKPKHHSIPAQVSPCEVDETSKVLHPDRNDLKLPHDSYSQESGSESDESSVAPYHDLEKNPSSVSSQDDAESPGPTLAFSLPAPMTMKAKLMAAVRQDIKEEEMSGDLRTHQNSDLSSDEKHDSGEEAEESANDEADPKLPEKNHEKSLNTLQQDSPDSDLSSHPDSQLDIKCVRMPMWRWIGPKQSKSTRVTRQSTKKGNLTIRLVKRKQPPKKRGRRRKAVAVPITKESFPTAVPCAHPTYKRRGKVFQKVVMEDMVVMDGQIMTVAKRGRPRKIRTEGELPQKRVRQKRVNQDDKGPPKKRGRPRKEHADKDQVKKVKRVRSKNNLPRNVKLISIPAPQNIESEKDSPDKKTSRVGHGGKDFGCPFCGKEFKCGFRLNKHMQTHIPKEVLEQNNEGTIQMQLALSPDREKRMVRFDQCQFCKQLFMDLKAHIRRVHSEAEEHLCSICGHVLRNKESLVAHEKRHKVVAAGKKEFVCKECGADFFFQTGLNQHSKRHLSERACVCEICGKAFKTTKDLEKHKLVHTKPHSCQVCKRRFGQKSNMKAHMRQHSGDKPFRCDLCSASFTHNVSLKTHKKNTHGIDWWKENGKKEETDEKMEKMAIMNACLDYFGNTGGGNGPKWEPPVPPSNPNSNPHPNPINPLHSLNPINALNPINHFTPINHGQMSEGNDDHTPMHLPHFTPLNSLSAMHPDTRPHPLEDIKPIV</sequence>
<dbReference type="FunFam" id="3.30.160.60:FF:000065">
    <property type="entry name" value="B-cell CLL/lymphoma 6, member B"/>
    <property type="match status" value="1"/>
</dbReference>
<accession>A0A7M7HGJ5</accession>
<dbReference type="GO" id="GO:0008270">
    <property type="term" value="F:zinc ion binding"/>
    <property type="evidence" value="ECO:0007669"/>
    <property type="project" value="UniProtKB-KW"/>
</dbReference>
<feature type="region of interest" description="Disordered" evidence="6">
    <location>
        <begin position="717"/>
        <end position="808"/>
    </location>
</feature>
<dbReference type="InterPro" id="IPR050331">
    <property type="entry name" value="Zinc_finger"/>
</dbReference>
<evidence type="ECO:0000256" key="3">
    <source>
        <dbReference type="ARBA" id="ARBA00022771"/>
    </source>
</evidence>
<dbReference type="EnsemblMetazoa" id="XM_011668034">
    <property type="protein sequence ID" value="XP_011666336"/>
    <property type="gene ID" value="LOC105439248"/>
</dbReference>
<dbReference type="SMART" id="SM00355">
    <property type="entry name" value="ZnF_C2H2"/>
    <property type="match status" value="6"/>
</dbReference>
<evidence type="ECO:0000256" key="4">
    <source>
        <dbReference type="ARBA" id="ARBA00022833"/>
    </source>
</evidence>
<dbReference type="FunFam" id="3.30.160.60:FF:000100">
    <property type="entry name" value="Zinc finger 45-like"/>
    <property type="match status" value="1"/>
</dbReference>
<organism evidence="8 9">
    <name type="scientific">Strongylocentrotus purpuratus</name>
    <name type="common">Purple sea urchin</name>
    <dbReference type="NCBI Taxonomy" id="7668"/>
    <lineage>
        <taxon>Eukaryota</taxon>
        <taxon>Metazoa</taxon>
        <taxon>Echinodermata</taxon>
        <taxon>Eleutherozoa</taxon>
        <taxon>Echinozoa</taxon>
        <taxon>Echinoidea</taxon>
        <taxon>Euechinoidea</taxon>
        <taxon>Echinacea</taxon>
        <taxon>Camarodonta</taxon>
        <taxon>Echinidea</taxon>
        <taxon>Strongylocentrotidae</taxon>
        <taxon>Strongylocentrotus</taxon>
    </lineage>
</organism>
<evidence type="ECO:0000259" key="7">
    <source>
        <dbReference type="PROSITE" id="PS50157"/>
    </source>
</evidence>
<dbReference type="GeneID" id="105439248"/>
<feature type="domain" description="C2H2-type" evidence="7">
    <location>
        <begin position="812"/>
        <end position="839"/>
    </location>
</feature>
<dbReference type="PROSITE" id="PS50157">
    <property type="entry name" value="ZINC_FINGER_C2H2_2"/>
    <property type="match status" value="6"/>
</dbReference>
<dbReference type="GO" id="GO:0006357">
    <property type="term" value="P:regulation of transcription by RNA polymerase II"/>
    <property type="evidence" value="ECO:0000318"/>
    <property type="project" value="GO_Central"/>
</dbReference>
<dbReference type="Pfam" id="PF13912">
    <property type="entry name" value="zf-C2H2_6"/>
    <property type="match status" value="2"/>
</dbReference>
<dbReference type="PANTHER" id="PTHR16515:SF59">
    <property type="entry name" value="PR DOMAIN ZINC FINGER PROTEIN 1"/>
    <property type="match status" value="1"/>
</dbReference>
<feature type="compositionally biased region" description="Polar residues" evidence="6">
    <location>
        <begin position="633"/>
        <end position="647"/>
    </location>
</feature>
<dbReference type="SUPFAM" id="SSF57667">
    <property type="entry name" value="beta-beta-alpha zinc fingers"/>
    <property type="match status" value="4"/>
</dbReference>
<dbReference type="GO" id="GO:0000981">
    <property type="term" value="F:DNA-binding transcription factor activity, RNA polymerase II-specific"/>
    <property type="evidence" value="ECO:0000318"/>
    <property type="project" value="GO_Central"/>
</dbReference>
<feature type="compositionally biased region" description="Basic and acidic residues" evidence="6">
    <location>
        <begin position="466"/>
        <end position="482"/>
    </location>
</feature>
<evidence type="ECO:0000313" key="8">
    <source>
        <dbReference type="EnsemblMetazoa" id="XP_011666336"/>
    </source>
</evidence>
<reference evidence="8" key="2">
    <citation type="submission" date="2021-01" db="UniProtKB">
        <authorList>
            <consortium name="EnsemblMetazoa"/>
        </authorList>
    </citation>
    <scope>IDENTIFICATION</scope>
</reference>
<dbReference type="AlphaFoldDB" id="A0A7M7HGJ5"/>
<dbReference type="KEGG" id="spu:105439248"/>
<dbReference type="PROSITE" id="PS00028">
    <property type="entry name" value="ZINC_FINGER_C2H2_1"/>
    <property type="match status" value="6"/>
</dbReference>
<keyword evidence="9" id="KW-1185">Reference proteome</keyword>
<protein>
    <recommendedName>
        <fullName evidence="7">C2H2-type domain-containing protein</fullName>
    </recommendedName>
</protein>
<feature type="domain" description="C2H2-type" evidence="7">
    <location>
        <begin position="892"/>
        <end position="914"/>
    </location>
</feature>
<keyword evidence="4" id="KW-0862">Zinc</keyword>
<feature type="region of interest" description="Disordered" evidence="6">
    <location>
        <begin position="416"/>
        <end position="529"/>
    </location>
</feature>
<reference evidence="9" key="1">
    <citation type="submission" date="2015-02" db="EMBL/GenBank/DDBJ databases">
        <title>Genome sequencing for Strongylocentrotus purpuratus.</title>
        <authorList>
            <person name="Murali S."/>
            <person name="Liu Y."/>
            <person name="Vee V."/>
            <person name="English A."/>
            <person name="Wang M."/>
            <person name="Skinner E."/>
            <person name="Han Y."/>
            <person name="Muzny D.M."/>
            <person name="Worley K.C."/>
            <person name="Gibbs R.A."/>
        </authorList>
    </citation>
    <scope>NUCLEOTIDE SEQUENCE</scope>
</reference>
<dbReference type="PANTHER" id="PTHR16515">
    <property type="entry name" value="PR DOMAIN ZINC FINGER PROTEIN"/>
    <property type="match status" value="1"/>
</dbReference>
<feature type="region of interest" description="Disordered" evidence="6">
    <location>
        <begin position="541"/>
        <end position="614"/>
    </location>
</feature>
<dbReference type="InParanoid" id="A0A7M7HGJ5"/>
<dbReference type="InterPro" id="IPR013087">
    <property type="entry name" value="Znf_C2H2_type"/>
</dbReference>
<dbReference type="Proteomes" id="UP000007110">
    <property type="component" value="Unassembled WGS sequence"/>
</dbReference>
<feature type="compositionally biased region" description="Acidic residues" evidence="6">
    <location>
        <begin position="436"/>
        <end position="445"/>
    </location>
</feature>
<feature type="compositionally biased region" description="Pro residues" evidence="6">
    <location>
        <begin position="1071"/>
        <end position="1087"/>
    </location>
</feature>
<dbReference type="OrthoDB" id="654211at2759"/>
<feature type="compositionally biased region" description="Acidic residues" evidence="6">
    <location>
        <begin position="573"/>
        <end position="582"/>
    </location>
</feature>
<feature type="compositionally biased region" description="Basic and acidic residues" evidence="6">
    <location>
        <begin position="583"/>
        <end position="595"/>
    </location>
</feature>
<feature type="compositionally biased region" description="Basic and acidic residues" evidence="6">
    <location>
        <begin position="544"/>
        <end position="572"/>
    </location>
</feature>
<dbReference type="RefSeq" id="XP_011666336.2">
    <property type="nucleotide sequence ID" value="XM_011668034.2"/>
</dbReference>
<feature type="domain" description="C2H2-type" evidence="7">
    <location>
        <begin position="1006"/>
        <end position="1029"/>
    </location>
</feature>
<feature type="domain" description="C2H2-type" evidence="7">
    <location>
        <begin position="952"/>
        <end position="979"/>
    </location>
</feature>
<dbReference type="OMA" id="DSMEHRD"/>
<feature type="compositionally biased region" description="Low complexity" evidence="6">
    <location>
        <begin position="423"/>
        <end position="435"/>
    </location>
</feature>
<feature type="domain" description="C2H2-type" evidence="7">
    <location>
        <begin position="924"/>
        <end position="951"/>
    </location>
</feature>
<evidence type="ECO:0000313" key="9">
    <source>
        <dbReference type="Proteomes" id="UP000007110"/>
    </source>
</evidence>
<keyword evidence="1" id="KW-0479">Metal-binding</keyword>
<feature type="domain" description="C2H2-type" evidence="7">
    <location>
        <begin position="978"/>
        <end position="1005"/>
    </location>
</feature>
<evidence type="ECO:0000256" key="5">
    <source>
        <dbReference type="PROSITE-ProRule" id="PRU00042"/>
    </source>
</evidence>
<proteinExistence type="predicted"/>
<dbReference type="GO" id="GO:0000977">
    <property type="term" value="F:RNA polymerase II transcription regulatory region sequence-specific DNA binding"/>
    <property type="evidence" value="ECO:0000318"/>
    <property type="project" value="GO_Central"/>
</dbReference>
<keyword evidence="2" id="KW-0677">Repeat</keyword>
<feature type="region of interest" description="Disordered" evidence="6">
    <location>
        <begin position="1065"/>
        <end position="1087"/>
    </location>
</feature>
<feature type="compositionally biased region" description="Basic and acidic residues" evidence="6">
    <location>
        <begin position="792"/>
        <end position="802"/>
    </location>
</feature>